<keyword evidence="3" id="KW-1185">Reference proteome</keyword>
<comment type="caution">
    <text evidence="2">The sequence shown here is derived from an EMBL/GenBank/DDBJ whole genome shotgun (WGS) entry which is preliminary data.</text>
</comment>
<dbReference type="AlphaFoldDB" id="A0A9P7IVF5"/>
<feature type="region of interest" description="Disordered" evidence="1">
    <location>
        <begin position="28"/>
        <end position="63"/>
    </location>
</feature>
<feature type="region of interest" description="Disordered" evidence="1">
    <location>
        <begin position="79"/>
        <end position="107"/>
    </location>
</feature>
<feature type="compositionally biased region" description="Acidic residues" evidence="1">
    <location>
        <begin position="40"/>
        <end position="56"/>
    </location>
</feature>
<name>A0A9P7IVF5_9HYPO</name>
<evidence type="ECO:0000313" key="2">
    <source>
        <dbReference type="EMBL" id="KAG5769300.1"/>
    </source>
</evidence>
<sequence length="293" mass="34553">MPSRTYPAWFHRVRSLAQDRQARQHFRYYDHRLPTTPRDYDEDLSECSNDSEDSDESSVMGDIPENFASKEFQYYTMKEERNERKKELRKRRNGQGSNQDDNEWSEEAEIQKDLEWEEKHIAPIKEALTKAQQSSQPNYAPLKKLGPRHFKLWSTDHVKYCTFESAPTTYIEFYDPRDFPALGDKINGHIYMVSYNMCSIDPFTPPRSPSLKTVPLTGNRGRHSFEVQFFDDHHLILKMPKELVFYKQAISPPPEAPDVFTYYGECEAYSTKRFLAKQRREARAERRRSASPA</sequence>
<gene>
    <name evidence="2" type="ORF">H9Q72_003394</name>
</gene>
<dbReference type="EMBL" id="JADFTT010000081">
    <property type="protein sequence ID" value="KAG5769300.1"/>
    <property type="molecule type" value="Genomic_DNA"/>
</dbReference>
<evidence type="ECO:0000256" key="1">
    <source>
        <dbReference type="SAM" id="MobiDB-lite"/>
    </source>
</evidence>
<dbReference type="Proteomes" id="UP000750502">
    <property type="component" value="Unassembled WGS sequence"/>
</dbReference>
<reference evidence="2" key="1">
    <citation type="journal article" date="2020" name="bioRxiv">
        <title>Historical genomics reveals the evolutionary mechanisms behind multiple outbreaks of the host-specific coffee wilt pathogen Fusarium xylarioides.</title>
        <authorList>
            <person name="Peck D."/>
            <person name="Nowell R.W."/>
            <person name="Flood J."/>
            <person name="Ryan M.J."/>
            <person name="Barraclough T.G."/>
        </authorList>
    </citation>
    <scope>NUCLEOTIDE SEQUENCE</scope>
    <source>
        <strain evidence="2">IMI 127659i</strain>
    </source>
</reference>
<proteinExistence type="predicted"/>
<protein>
    <submittedName>
        <fullName evidence="2">Uncharacterized protein</fullName>
    </submittedName>
</protein>
<reference evidence="2" key="2">
    <citation type="submission" date="2020-10" db="EMBL/GenBank/DDBJ databases">
        <authorList>
            <person name="Peck L.D."/>
            <person name="Nowell R.W."/>
            <person name="Flood J."/>
            <person name="Ryan M.J."/>
            <person name="Barraclough T.G."/>
        </authorList>
    </citation>
    <scope>NUCLEOTIDE SEQUENCE</scope>
    <source>
        <strain evidence="2">IMI 127659i</strain>
    </source>
</reference>
<evidence type="ECO:0000313" key="3">
    <source>
        <dbReference type="Proteomes" id="UP000750502"/>
    </source>
</evidence>
<organism evidence="2 3">
    <name type="scientific">Fusarium xylarioides</name>
    <dbReference type="NCBI Taxonomy" id="221167"/>
    <lineage>
        <taxon>Eukaryota</taxon>
        <taxon>Fungi</taxon>
        <taxon>Dikarya</taxon>
        <taxon>Ascomycota</taxon>
        <taxon>Pezizomycotina</taxon>
        <taxon>Sordariomycetes</taxon>
        <taxon>Hypocreomycetidae</taxon>
        <taxon>Hypocreales</taxon>
        <taxon>Nectriaceae</taxon>
        <taxon>Fusarium</taxon>
        <taxon>Fusarium fujikuroi species complex</taxon>
    </lineage>
</organism>
<dbReference type="OrthoDB" id="4508730at2759"/>
<accession>A0A9P7IVF5</accession>